<keyword evidence="3 7" id="KW-0812">Transmembrane</keyword>
<dbReference type="PANTHER" id="PTHR32285">
    <property type="entry name" value="PROTEIN TRICHOME BIREFRINGENCE-LIKE 9-RELATED"/>
    <property type="match status" value="1"/>
</dbReference>
<accession>A0AAN8YV15</accession>
<dbReference type="AlphaFoldDB" id="A0AAN8YV15"/>
<reference evidence="10 11" key="1">
    <citation type="submission" date="2023-12" db="EMBL/GenBank/DDBJ databases">
        <title>A high-quality genome assembly for Dillenia turbinata (Dilleniales).</title>
        <authorList>
            <person name="Chanderbali A."/>
        </authorList>
    </citation>
    <scope>NUCLEOTIDE SEQUENCE [LARGE SCALE GENOMIC DNA]</scope>
    <source>
        <strain evidence="10">LSX21</strain>
        <tissue evidence="10">Leaf</tissue>
    </source>
</reference>
<dbReference type="InterPro" id="IPR026057">
    <property type="entry name" value="TBL_C"/>
</dbReference>
<dbReference type="Proteomes" id="UP001370490">
    <property type="component" value="Unassembled WGS sequence"/>
</dbReference>
<dbReference type="GO" id="GO:0005794">
    <property type="term" value="C:Golgi apparatus"/>
    <property type="evidence" value="ECO:0007669"/>
    <property type="project" value="TreeGrafter"/>
</dbReference>
<comment type="caution">
    <text evidence="10">The sequence shown here is derived from an EMBL/GenBank/DDBJ whole genome shotgun (WGS) entry which is preliminary data.</text>
</comment>
<proteinExistence type="inferred from homology"/>
<protein>
    <submittedName>
        <fullName evidence="10">Trichome birefringence-like, N-terminal domain</fullName>
    </submittedName>
</protein>
<gene>
    <name evidence="10" type="ORF">RJ641_023056</name>
</gene>
<feature type="transmembrane region" description="Helical" evidence="7">
    <location>
        <begin position="20"/>
        <end position="40"/>
    </location>
</feature>
<feature type="domain" description="Trichome birefringence-like C-terminal" evidence="8">
    <location>
        <begin position="114"/>
        <end position="402"/>
    </location>
</feature>
<evidence type="ECO:0000256" key="7">
    <source>
        <dbReference type="SAM" id="Phobius"/>
    </source>
</evidence>
<evidence type="ECO:0000313" key="11">
    <source>
        <dbReference type="Proteomes" id="UP001370490"/>
    </source>
</evidence>
<dbReference type="EMBL" id="JBAMMX010000027">
    <property type="protein sequence ID" value="KAK6913455.1"/>
    <property type="molecule type" value="Genomic_DNA"/>
</dbReference>
<keyword evidence="11" id="KW-1185">Reference proteome</keyword>
<evidence type="ECO:0000256" key="3">
    <source>
        <dbReference type="ARBA" id="ARBA00022692"/>
    </source>
</evidence>
<organism evidence="10 11">
    <name type="scientific">Dillenia turbinata</name>
    <dbReference type="NCBI Taxonomy" id="194707"/>
    <lineage>
        <taxon>Eukaryota</taxon>
        <taxon>Viridiplantae</taxon>
        <taxon>Streptophyta</taxon>
        <taxon>Embryophyta</taxon>
        <taxon>Tracheophyta</taxon>
        <taxon>Spermatophyta</taxon>
        <taxon>Magnoliopsida</taxon>
        <taxon>eudicotyledons</taxon>
        <taxon>Gunneridae</taxon>
        <taxon>Pentapetalae</taxon>
        <taxon>Dilleniales</taxon>
        <taxon>Dilleniaceae</taxon>
        <taxon>Dillenia</taxon>
    </lineage>
</organism>
<evidence type="ECO:0000313" key="10">
    <source>
        <dbReference type="EMBL" id="KAK6913455.1"/>
    </source>
</evidence>
<keyword evidence="6 7" id="KW-0472">Membrane</keyword>
<evidence type="ECO:0000256" key="5">
    <source>
        <dbReference type="ARBA" id="ARBA00022989"/>
    </source>
</evidence>
<comment type="similarity">
    <text evidence="2">Belongs to the PC-esterase family. TBL subfamily.</text>
</comment>
<evidence type="ECO:0000259" key="8">
    <source>
        <dbReference type="Pfam" id="PF13839"/>
    </source>
</evidence>
<dbReference type="GO" id="GO:0016413">
    <property type="term" value="F:O-acetyltransferase activity"/>
    <property type="evidence" value="ECO:0007669"/>
    <property type="project" value="InterPro"/>
</dbReference>
<dbReference type="Pfam" id="PF13839">
    <property type="entry name" value="PC-Esterase"/>
    <property type="match status" value="1"/>
</dbReference>
<name>A0AAN8YV15_9MAGN</name>
<dbReference type="InterPro" id="IPR025846">
    <property type="entry name" value="TBL_N"/>
</dbReference>
<sequence length="416" mass="49014">MTVYASEFLYGKHTPYNSPQNALLLLLTLIFFAMVPFYFLKITPSPLLYLEDNNTVSIMSSCDMFKGRWVPYHEGPYYTNVTCRWIIDQQNCLKFGRPDTDYLKWRWKPDDCELPLFDAVHFMEIVREKSMAFVGDSLARNQMESLLCLLTNVSNPIDVSYKYPANKLSYHWLYAEYNFSISTFWSPYLVKANDTNTSHRSYTSLMNLHLDKADDAWAAQIEGFDYVIISAGQWFFRPGMFYEDGKLVGCHKCLKDNITELPKFYAYRKAFQTAFKTLQNLKNYEGITLLRTLSPDHYENGIWNDGGNCIRTRPFTRQEVYVYPDNLEFYRTQVDEYRNAKRRGRDRGLKFRLLNTTDAMLLRPDGHPNKYGHWQHQNITFNDCVHWCLPGPIDTWNEFLLQILKIEHESSSVDKF</sequence>
<keyword evidence="5 7" id="KW-1133">Transmembrane helix</keyword>
<evidence type="ECO:0000256" key="6">
    <source>
        <dbReference type="ARBA" id="ARBA00023136"/>
    </source>
</evidence>
<dbReference type="Pfam" id="PF14416">
    <property type="entry name" value="PMR5N"/>
    <property type="match status" value="1"/>
</dbReference>
<dbReference type="PANTHER" id="PTHR32285:SF13">
    <property type="entry name" value="TRICHOME BIREFRINGENCE-LIKE N-TERMINAL DOMAIN-CONTAINING PROTEIN"/>
    <property type="match status" value="1"/>
</dbReference>
<evidence type="ECO:0000256" key="4">
    <source>
        <dbReference type="ARBA" id="ARBA00022968"/>
    </source>
</evidence>
<dbReference type="InterPro" id="IPR029962">
    <property type="entry name" value="TBL"/>
</dbReference>
<evidence type="ECO:0000256" key="1">
    <source>
        <dbReference type="ARBA" id="ARBA00004167"/>
    </source>
</evidence>
<keyword evidence="4" id="KW-0735">Signal-anchor</keyword>
<evidence type="ECO:0000259" key="9">
    <source>
        <dbReference type="Pfam" id="PF14416"/>
    </source>
</evidence>
<feature type="domain" description="Trichome birefringence-like N-terminal" evidence="9">
    <location>
        <begin position="61"/>
        <end position="113"/>
    </location>
</feature>
<dbReference type="GO" id="GO:0016020">
    <property type="term" value="C:membrane"/>
    <property type="evidence" value="ECO:0007669"/>
    <property type="project" value="UniProtKB-SubCell"/>
</dbReference>
<evidence type="ECO:0000256" key="2">
    <source>
        <dbReference type="ARBA" id="ARBA00007727"/>
    </source>
</evidence>
<comment type="subcellular location">
    <subcellularLocation>
        <location evidence="1">Membrane</location>
        <topology evidence="1">Single-pass membrane protein</topology>
    </subcellularLocation>
</comment>